<feature type="compositionally biased region" description="Basic and acidic residues" evidence="1">
    <location>
        <begin position="302"/>
        <end position="311"/>
    </location>
</feature>
<protein>
    <submittedName>
        <fullName evidence="3">Protein phosphatase 2C family protein</fullName>
    </submittedName>
</protein>
<evidence type="ECO:0000256" key="1">
    <source>
        <dbReference type="SAM" id="MobiDB-lite"/>
    </source>
</evidence>
<organism evidence="3 4">
    <name type="scientific">Microcystis aeruginosa Ma_MB_F_20061100_S20D</name>
    <dbReference type="NCBI Taxonomy" id="2486253"/>
    <lineage>
        <taxon>Bacteria</taxon>
        <taxon>Bacillati</taxon>
        <taxon>Cyanobacteriota</taxon>
        <taxon>Cyanophyceae</taxon>
        <taxon>Oscillatoriophycideae</taxon>
        <taxon>Chroococcales</taxon>
        <taxon>Microcystaceae</taxon>
        <taxon>Microcystis</taxon>
    </lineage>
</organism>
<proteinExistence type="predicted"/>
<keyword evidence="2" id="KW-0472">Membrane</keyword>
<dbReference type="AlphaFoldDB" id="A0A552EEX5"/>
<dbReference type="SUPFAM" id="SSF81606">
    <property type="entry name" value="PP2C-like"/>
    <property type="match status" value="1"/>
</dbReference>
<keyword evidence="2" id="KW-1133">Transmembrane helix</keyword>
<evidence type="ECO:0000313" key="3">
    <source>
        <dbReference type="EMBL" id="TRU33029.1"/>
    </source>
</evidence>
<dbReference type="Proteomes" id="UP000315113">
    <property type="component" value="Unassembled WGS sequence"/>
</dbReference>
<name>A0A552EEX5_MICAE</name>
<accession>A0A552EEX5</accession>
<dbReference type="Gene3D" id="3.60.40.10">
    <property type="entry name" value="PPM-type phosphatase domain"/>
    <property type="match status" value="1"/>
</dbReference>
<keyword evidence="2" id="KW-0812">Transmembrane</keyword>
<feature type="transmembrane region" description="Helical" evidence="2">
    <location>
        <begin position="373"/>
        <end position="396"/>
    </location>
</feature>
<evidence type="ECO:0000313" key="4">
    <source>
        <dbReference type="Proteomes" id="UP000315113"/>
    </source>
</evidence>
<dbReference type="InterPro" id="IPR036457">
    <property type="entry name" value="PPM-type-like_dom_sf"/>
</dbReference>
<dbReference type="EMBL" id="SFBH01000129">
    <property type="protein sequence ID" value="TRU33029.1"/>
    <property type="molecule type" value="Genomic_DNA"/>
</dbReference>
<gene>
    <name evidence="3" type="ORF">EWV78_16385</name>
</gene>
<comment type="caution">
    <text evidence="3">The sequence shown here is derived from an EMBL/GenBank/DDBJ whole genome shotgun (WGS) entry which is preliminary data.</text>
</comment>
<reference evidence="3 4" key="1">
    <citation type="submission" date="2019-01" db="EMBL/GenBank/DDBJ databases">
        <title>Coherence of Microcystis species and biogeography revealed through population genomics.</title>
        <authorList>
            <person name="Perez-Carrascal O.M."/>
            <person name="Terrat Y."/>
            <person name="Giani A."/>
            <person name="Fortin N."/>
            <person name="Tromas N."/>
            <person name="Shapiro B.J."/>
        </authorList>
    </citation>
    <scope>NUCLEOTIDE SEQUENCE [LARGE SCALE GENOMIC DNA]</scope>
    <source>
        <strain evidence="3">Ma_MB_F_20061100_S20D</strain>
    </source>
</reference>
<evidence type="ECO:0000256" key="2">
    <source>
        <dbReference type="SAM" id="Phobius"/>
    </source>
</evidence>
<feature type="compositionally biased region" description="Polar residues" evidence="1">
    <location>
        <begin position="284"/>
        <end position="301"/>
    </location>
</feature>
<feature type="region of interest" description="Disordered" evidence="1">
    <location>
        <begin position="267"/>
        <end position="317"/>
    </location>
</feature>
<sequence>MESHHKVSVIRRFSDRTHKEMETISGCQDNFSYNEAKNCFAIADGATQSFYSSIWSKLLVDYFCENPQIDKNNWQEWLELIQQKWLEEVRAELEKAKSGNNFAWIEIYNGLERSKSATSTFIGLQFIENQAKISIVGDSCLFIFQGNQLIQTYLLKKSTNFNDRPGYFGSRSKNNDDYEPEFLDIELKYKQHSDKLYFVLATDALAEYIFKYTEQQRDILTTLLTINSEQEFENFVKSARHNGTIKMKNDDVTLMILEVSDGEIVSLPTQTRKENQKNPPIILPSSNENKQPFNEDQNNSSKVEKEPKDNTPAENLEVTSGFAKIRSNLQTLLKFLPSLPMTHRNSRGVSSSSPQVREDKPPVIKGIDGIRNLLLVFIPLNIFLTILSTATILYFISQTANKINSIKTEQSSNSNSSSQVTEYKPKYMKLEKGNKIYKDQTFQEIIIPALSDSSQVLILEEGDKWIKFQIDLYANQAILNQCSTCARDEIEIKPKTNLRTLASESERYVFGQLSEPSKFKKLEFDSLPNWSKFTFVGYVKK</sequence>